<keyword evidence="1" id="KW-0227">DNA damage</keyword>
<dbReference type="PANTHER" id="PTHR10492:SF57">
    <property type="entry name" value="ATP-DEPENDENT DNA HELICASE"/>
    <property type="match status" value="1"/>
</dbReference>
<dbReference type="OrthoDB" id="1709335at2759"/>
<comment type="similarity">
    <text evidence="1">Belongs to the helicase family.</text>
</comment>
<comment type="caution">
    <text evidence="3">The sequence shown here is derived from an EMBL/GenBank/DDBJ whole genome shotgun (WGS) entry which is preliminary data.</text>
</comment>
<dbReference type="SUPFAM" id="SSF52540">
    <property type="entry name" value="P-loop containing nucleoside triphosphate hydrolases"/>
    <property type="match status" value="1"/>
</dbReference>
<evidence type="ECO:0000259" key="2">
    <source>
        <dbReference type="Pfam" id="PF05970"/>
    </source>
</evidence>
<dbReference type="Pfam" id="PF05970">
    <property type="entry name" value="PIF1"/>
    <property type="match status" value="1"/>
</dbReference>
<gene>
    <name evidence="3" type="ORF">GIB67_010277</name>
</gene>
<dbReference type="GO" id="GO:0006281">
    <property type="term" value="P:DNA repair"/>
    <property type="evidence" value="ECO:0007669"/>
    <property type="project" value="UniProtKB-KW"/>
</dbReference>
<dbReference type="AlphaFoldDB" id="A0A7J7NAY8"/>
<dbReference type="InterPro" id="IPR027417">
    <property type="entry name" value="P-loop_NTPase"/>
</dbReference>
<keyword evidence="4" id="KW-1185">Reference proteome</keyword>
<keyword evidence="1" id="KW-0547">Nucleotide-binding</keyword>
<organism evidence="3 4">
    <name type="scientific">Kingdonia uniflora</name>
    <dbReference type="NCBI Taxonomy" id="39325"/>
    <lineage>
        <taxon>Eukaryota</taxon>
        <taxon>Viridiplantae</taxon>
        <taxon>Streptophyta</taxon>
        <taxon>Embryophyta</taxon>
        <taxon>Tracheophyta</taxon>
        <taxon>Spermatophyta</taxon>
        <taxon>Magnoliopsida</taxon>
        <taxon>Ranunculales</taxon>
        <taxon>Circaeasteraceae</taxon>
        <taxon>Kingdonia</taxon>
    </lineage>
</organism>
<evidence type="ECO:0000313" key="3">
    <source>
        <dbReference type="EMBL" id="KAF6164307.1"/>
    </source>
</evidence>
<dbReference type="GO" id="GO:0005524">
    <property type="term" value="F:ATP binding"/>
    <property type="evidence" value="ECO:0007669"/>
    <property type="project" value="UniProtKB-KW"/>
</dbReference>
<dbReference type="GO" id="GO:0000723">
    <property type="term" value="P:telomere maintenance"/>
    <property type="evidence" value="ECO:0007669"/>
    <property type="project" value="InterPro"/>
</dbReference>
<comment type="catalytic activity">
    <reaction evidence="1">
        <text>ATP + H2O = ADP + phosphate + H(+)</text>
        <dbReference type="Rhea" id="RHEA:13065"/>
        <dbReference type="ChEBI" id="CHEBI:15377"/>
        <dbReference type="ChEBI" id="CHEBI:15378"/>
        <dbReference type="ChEBI" id="CHEBI:30616"/>
        <dbReference type="ChEBI" id="CHEBI:43474"/>
        <dbReference type="ChEBI" id="CHEBI:456216"/>
        <dbReference type="EC" id="5.6.2.3"/>
    </reaction>
</comment>
<keyword evidence="1" id="KW-0233">DNA recombination</keyword>
<dbReference type="GO" id="GO:0016787">
    <property type="term" value="F:hydrolase activity"/>
    <property type="evidence" value="ECO:0007669"/>
    <property type="project" value="UniProtKB-KW"/>
</dbReference>
<protein>
    <recommendedName>
        <fullName evidence="1">ATP-dependent DNA helicase</fullName>
        <ecNumber evidence="1">5.6.2.3</ecNumber>
    </recommendedName>
</protein>
<evidence type="ECO:0000256" key="1">
    <source>
        <dbReference type="RuleBase" id="RU363044"/>
    </source>
</evidence>
<dbReference type="Proteomes" id="UP000541444">
    <property type="component" value="Unassembled WGS sequence"/>
</dbReference>
<keyword evidence="1" id="KW-0347">Helicase</keyword>
<evidence type="ECO:0000313" key="4">
    <source>
        <dbReference type="Proteomes" id="UP000541444"/>
    </source>
</evidence>
<proteinExistence type="inferred from homology"/>
<comment type="cofactor">
    <cofactor evidence="1">
        <name>Mg(2+)</name>
        <dbReference type="ChEBI" id="CHEBI:18420"/>
    </cofactor>
</comment>
<keyword evidence="1" id="KW-0067">ATP-binding</keyword>
<dbReference type="EMBL" id="JACGCM010000938">
    <property type="protein sequence ID" value="KAF6164307.1"/>
    <property type="molecule type" value="Genomic_DNA"/>
</dbReference>
<dbReference type="GO" id="GO:0006310">
    <property type="term" value="P:DNA recombination"/>
    <property type="evidence" value="ECO:0007669"/>
    <property type="project" value="UniProtKB-KW"/>
</dbReference>
<name>A0A7J7NAY8_9MAGN</name>
<feature type="domain" description="DNA helicase Pif1-like DEAD-box helicase" evidence="2">
    <location>
        <begin position="3"/>
        <end position="66"/>
    </location>
</feature>
<dbReference type="InterPro" id="IPR010285">
    <property type="entry name" value="DNA_helicase_pif1-like_DEAD"/>
</dbReference>
<reference evidence="3 4" key="1">
    <citation type="journal article" date="2020" name="IScience">
        <title>Genome Sequencing of the Endangered Kingdonia uniflora (Circaeasteraceae, Ranunculales) Reveals Potential Mechanisms of Evolutionary Specialization.</title>
        <authorList>
            <person name="Sun Y."/>
            <person name="Deng T."/>
            <person name="Zhang A."/>
            <person name="Moore M.J."/>
            <person name="Landis J.B."/>
            <person name="Lin N."/>
            <person name="Zhang H."/>
            <person name="Zhang X."/>
            <person name="Huang J."/>
            <person name="Zhang X."/>
            <person name="Sun H."/>
            <person name="Wang H."/>
        </authorList>
    </citation>
    <scope>NUCLEOTIDE SEQUENCE [LARGE SCALE GENOMIC DNA]</scope>
    <source>
        <strain evidence="3">TB1705</strain>
        <tissue evidence="3">Leaf</tissue>
    </source>
</reference>
<keyword evidence="1" id="KW-0234">DNA repair</keyword>
<sequence length="175" mass="19784">MRSDNQPFSGITVVLGGDFCQILHVVPKGAREQIVAASLRQSSLWGSVRVLTLFENMRLDYSTPTNAQFANFQMEIGSNPLKIVQLPSIIHNCETVQDLILYVYPNLNISCEREQCFLTERIILSARNDDVSAINDDTLNMFLGEPIVYLAADKFEEHEISLTPSTIKMPFEIMR</sequence>
<accession>A0A7J7NAY8</accession>
<dbReference type="GO" id="GO:0043139">
    <property type="term" value="F:5'-3' DNA helicase activity"/>
    <property type="evidence" value="ECO:0007669"/>
    <property type="project" value="UniProtKB-EC"/>
</dbReference>
<dbReference type="PANTHER" id="PTHR10492">
    <property type="match status" value="1"/>
</dbReference>
<dbReference type="EC" id="5.6.2.3" evidence="1"/>
<keyword evidence="1" id="KW-0378">Hydrolase</keyword>